<comment type="subunit">
    <text evidence="3 11">Monomer.</text>
</comment>
<keyword evidence="9 11" id="KW-0030">Aminoacyl-tRNA synthetase</keyword>
<keyword evidence="8 11" id="KW-0648">Protein biosynthesis</keyword>
<dbReference type="KEGG" id="pwo:UX70_C0001G0046"/>
<comment type="subcellular location">
    <subcellularLocation>
        <location evidence="1 11">Cytoplasm</location>
    </subcellularLocation>
</comment>
<reference evidence="15 16" key="1">
    <citation type="journal article" date="2015" name="Nature">
        <title>rRNA introns, odd ribosomes, and small enigmatic genomes across a large radiation of phyla.</title>
        <authorList>
            <person name="Brown C.T."/>
            <person name="Hug L.A."/>
            <person name="Thomas B.C."/>
            <person name="Sharon I."/>
            <person name="Castelle C.J."/>
            <person name="Singh A."/>
            <person name="Wilkins M.J."/>
            <person name="Williams K.H."/>
            <person name="Banfield J.F."/>
        </authorList>
    </citation>
    <scope>NUCLEOTIDE SEQUENCE [LARGE SCALE GENOMIC DNA]</scope>
</reference>
<proteinExistence type="inferred from homology"/>
<dbReference type="EMBL" id="CP011209">
    <property type="protein sequence ID" value="AKM77784.1"/>
    <property type="molecule type" value="Genomic_DNA"/>
</dbReference>
<dbReference type="FunFam" id="3.40.50.620:FF:000116">
    <property type="entry name" value="Arginine--tRNA ligase"/>
    <property type="match status" value="1"/>
</dbReference>
<evidence type="ECO:0000256" key="10">
    <source>
        <dbReference type="ARBA" id="ARBA00049339"/>
    </source>
</evidence>
<dbReference type="InterPro" id="IPR008909">
    <property type="entry name" value="DALR_anticod-bd"/>
</dbReference>
<keyword evidence="5 11" id="KW-0436">Ligase</keyword>
<dbReference type="Pfam" id="PF05746">
    <property type="entry name" value="DALR_1"/>
    <property type="match status" value="1"/>
</dbReference>
<keyword evidence="4 11" id="KW-0963">Cytoplasm</keyword>
<dbReference type="Gene3D" id="3.40.50.620">
    <property type="entry name" value="HUPs"/>
    <property type="match status" value="1"/>
</dbReference>
<dbReference type="STRING" id="1619007.UX70_C0001G0046"/>
<dbReference type="Pfam" id="PF00750">
    <property type="entry name" value="tRNA-synt_1d"/>
    <property type="match status" value="1"/>
</dbReference>
<comment type="catalytic activity">
    <reaction evidence="10 11">
        <text>tRNA(Arg) + L-arginine + ATP = L-arginyl-tRNA(Arg) + AMP + diphosphate</text>
        <dbReference type="Rhea" id="RHEA:20301"/>
        <dbReference type="Rhea" id="RHEA-COMP:9658"/>
        <dbReference type="Rhea" id="RHEA-COMP:9673"/>
        <dbReference type="ChEBI" id="CHEBI:30616"/>
        <dbReference type="ChEBI" id="CHEBI:32682"/>
        <dbReference type="ChEBI" id="CHEBI:33019"/>
        <dbReference type="ChEBI" id="CHEBI:78442"/>
        <dbReference type="ChEBI" id="CHEBI:78513"/>
        <dbReference type="ChEBI" id="CHEBI:456215"/>
        <dbReference type="EC" id="6.1.1.19"/>
    </reaction>
</comment>
<dbReference type="SUPFAM" id="SSF55190">
    <property type="entry name" value="Arginyl-tRNA synthetase (ArgRS), N-terminal 'additional' domain"/>
    <property type="match status" value="1"/>
</dbReference>
<dbReference type="SUPFAM" id="SSF47323">
    <property type="entry name" value="Anticodon-binding domain of a subclass of class I aminoacyl-tRNA synthetases"/>
    <property type="match status" value="1"/>
</dbReference>
<evidence type="ECO:0000259" key="14">
    <source>
        <dbReference type="SMART" id="SM01016"/>
    </source>
</evidence>
<evidence type="ECO:0000313" key="16">
    <source>
        <dbReference type="Proteomes" id="UP000035656"/>
    </source>
</evidence>
<dbReference type="FunFam" id="1.10.730.10:FF:000006">
    <property type="entry name" value="Arginyl-tRNA synthetase 2, mitochondrial"/>
    <property type="match status" value="1"/>
</dbReference>
<dbReference type="SMART" id="SM00836">
    <property type="entry name" value="DALR_1"/>
    <property type="match status" value="1"/>
</dbReference>
<dbReference type="InterPro" id="IPR005148">
    <property type="entry name" value="Arg-tRNA-synth_N"/>
</dbReference>
<dbReference type="InterPro" id="IPR014729">
    <property type="entry name" value="Rossmann-like_a/b/a_fold"/>
</dbReference>
<dbReference type="NCBIfam" id="TIGR00456">
    <property type="entry name" value="argS"/>
    <property type="match status" value="1"/>
</dbReference>
<protein>
    <recommendedName>
        <fullName evidence="11">Arginine--tRNA ligase</fullName>
        <ecNumber evidence="11">6.1.1.19</ecNumber>
    </recommendedName>
    <alternativeName>
        <fullName evidence="11">Arginyl-tRNA synthetase</fullName>
        <shortName evidence="11">ArgRS</shortName>
    </alternativeName>
</protein>
<dbReference type="InterPro" id="IPR035684">
    <property type="entry name" value="ArgRS_core"/>
</dbReference>
<dbReference type="HAMAP" id="MF_00123">
    <property type="entry name" value="Arg_tRNA_synth"/>
    <property type="match status" value="1"/>
</dbReference>
<accession>A0A0G4AQL0</accession>
<dbReference type="PRINTS" id="PR01038">
    <property type="entry name" value="TRNASYNTHARG"/>
</dbReference>
<evidence type="ECO:0000256" key="2">
    <source>
        <dbReference type="ARBA" id="ARBA00005594"/>
    </source>
</evidence>
<dbReference type="CDD" id="cd00671">
    <property type="entry name" value="ArgRS_core"/>
    <property type="match status" value="1"/>
</dbReference>
<evidence type="ECO:0000256" key="8">
    <source>
        <dbReference type="ARBA" id="ARBA00022917"/>
    </source>
</evidence>
<evidence type="ECO:0000313" key="15">
    <source>
        <dbReference type="EMBL" id="AKM77784.1"/>
    </source>
</evidence>
<evidence type="ECO:0000256" key="1">
    <source>
        <dbReference type="ARBA" id="ARBA00004496"/>
    </source>
</evidence>
<keyword evidence="6 11" id="KW-0547">Nucleotide-binding</keyword>
<evidence type="ECO:0000256" key="9">
    <source>
        <dbReference type="ARBA" id="ARBA00023146"/>
    </source>
</evidence>
<dbReference type="GO" id="GO:0004814">
    <property type="term" value="F:arginine-tRNA ligase activity"/>
    <property type="evidence" value="ECO:0007669"/>
    <property type="project" value="UniProtKB-UniRule"/>
</dbReference>
<dbReference type="GO" id="GO:0005524">
    <property type="term" value="F:ATP binding"/>
    <property type="evidence" value="ECO:0007669"/>
    <property type="project" value="UniProtKB-UniRule"/>
</dbReference>
<evidence type="ECO:0000259" key="13">
    <source>
        <dbReference type="SMART" id="SM00836"/>
    </source>
</evidence>
<organism evidence="15 16">
    <name type="scientific">Candidatus Wolfebacteria bacterium GW2011_GWB1_47_1</name>
    <dbReference type="NCBI Taxonomy" id="1619007"/>
    <lineage>
        <taxon>Bacteria</taxon>
        <taxon>Candidatus Wolfeibacteriota</taxon>
    </lineage>
</organism>
<dbReference type="Gene3D" id="3.30.1360.70">
    <property type="entry name" value="Arginyl tRNA synthetase N-terminal domain"/>
    <property type="match status" value="1"/>
</dbReference>
<dbReference type="Proteomes" id="UP000035656">
    <property type="component" value="Chromosome"/>
</dbReference>
<comment type="similarity">
    <text evidence="2 11 12">Belongs to the class-I aminoacyl-tRNA synthetase family.</text>
</comment>
<dbReference type="InterPro" id="IPR001278">
    <property type="entry name" value="Arg-tRNA-ligase"/>
</dbReference>
<evidence type="ECO:0000256" key="4">
    <source>
        <dbReference type="ARBA" id="ARBA00022490"/>
    </source>
</evidence>
<dbReference type="GO" id="GO:0005737">
    <property type="term" value="C:cytoplasm"/>
    <property type="evidence" value="ECO:0007669"/>
    <property type="project" value="UniProtKB-SubCell"/>
</dbReference>
<dbReference type="PANTHER" id="PTHR11956:SF5">
    <property type="entry name" value="ARGININE--TRNA LIGASE, CYTOPLASMIC"/>
    <property type="match status" value="1"/>
</dbReference>
<name>A0A0G4AQL0_9BACT</name>
<evidence type="ECO:0000256" key="7">
    <source>
        <dbReference type="ARBA" id="ARBA00022840"/>
    </source>
</evidence>
<dbReference type="AlphaFoldDB" id="A0A0G4AQL0"/>
<dbReference type="Gene3D" id="1.10.730.10">
    <property type="entry name" value="Isoleucyl-tRNA Synthetase, Domain 1"/>
    <property type="match status" value="1"/>
</dbReference>
<evidence type="ECO:0000256" key="12">
    <source>
        <dbReference type="RuleBase" id="RU363038"/>
    </source>
</evidence>
<dbReference type="InterPro" id="IPR009080">
    <property type="entry name" value="tRNAsynth_Ia_anticodon-bd"/>
</dbReference>
<dbReference type="CDD" id="cd07956">
    <property type="entry name" value="Anticodon_Ia_Arg"/>
    <property type="match status" value="1"/>
</dbReference>
<feature type="domain" description="DALR anticodon binding" evidence="13">
    <location>
        <begin position="451"/>
        <end position="564"/>
    </location>
</feature>
<dbReference type="SMART" id="SM01016">
    <property type="entry name" value="Arg_tRNA_synt_N"/>
    <property type="match status" value="1"/>
</dbReference>
<sequence length="564" mass="63661">MMRKNIEEYLRSAISDAQIIEITIPEHAQFGHFSTNVALRLAKARGKSPMEVAEDIAEKLRSATPEGFFEKIEAVSPGFVNIWLTAEAIQASFKEIYETGENWGRPMHEAAERLKTVVVDYSAPNIAKPMGVGHLRSTVIGQALYNIFKFNGWNAIGDNHLGDWGKQFGVLIAAYKEDGMPEEVTIDYLMKLYVGFSGRMKEDPTLGEVARKEVKKLQDGDEENLAIWRKFYDVSLAEFDRMYALLNVSFDHVQGESFYNEQLPGIVEEALTKGIAKESEGAIVIPIEGYEAPMIIRKSDGAYLYPTTDLATLRHRVSDLNADRIVYVVGNEQSLHFEQLFKAAKKLEIVDDQTLVHVKFGLMLGEDMKKFSTRAGKTVSLFDLLQEAILRARKVVDEKQPDMSEEERQQIAEAVGLGAVKYNDLSQNRQSDIAFNWDRMLSFEGNSGPYLQYAYARLKSILRKGEKVAAFNVDMLKDESELQVILRLQEFPEVIEGITKNYFPHHLSDYLYVLAKDVNTMYQAVQILKADEAERNARLALIAAAAQTLKTGLELLGLKTLEQM</sequence>
<evidence type="ECO:0000256" key="3">
    <source>
        <dbReference type="ARBA" id="ARBA00011245"/>
    </source>
</evidence>
<feature type="domain" description="Arginyl tRNA synthetase N-terminal" evidence="14">
    <location>
        <begin position="4"/>
        <end position="84"/>
    </location>
</feature>
<dbReference type="PANTHER" id="PTHR11956">
    <property type="entry name" value="ARGINYL-TRNA SYNTHETASE"/>
    <property type="match status" value="1"/>
</dbReference>
<dbReference type="GO" id="GO:0006420">
    <property type="term" value="P:arginyl-tRNA aminoacylation"/>
    <property type="evidence" value="ECO:0007669"/>
    <property type="project" value="UniProtKB-UniRule"/>
</dbReference>
<evidence type="ECO:0000256" key="5">
    <source>
        <dbReference type="ARBA" id="ARBA00022598"/>
    </source>
</evidence>
<dbReference type="Pfam" id="PF03485">
    <property type="entry name" value="Arg_tRNA_synt_N"/>
    <property type="match status" value="1"/>
</dbReference>
<evidence type="ECO:0000256" key="11">
    <source>
        <dbReference type="HAMAP-Rule" id="MF_00123"/>
    </source>
</evidence>
<feature type="short sequence motif" description="'HIGH' region" evidence="11">
    <location>
        <begin position="124"/>
        <end position="134"/>
    </location>
</feature>
<dbReference type="PATRIC" id="fig|1619007.4.peg.46"/>
<dbReference type="SUPFAM" id="SSF52374">
    <property type="entry name" value="Nucleotidylyl transferase"/>
    <property type="match status" value="1"/>
</dbReference>
<evidence type="ECO:0000256" key="6">
    <source>
        <dbReference type="ARBA" id="ARBA00022741"/>
    </source>
</evidence>
<keyword evidence="7 11" id="KW-0067">ATP-binding</keyword>
<gene>
    <name evidence="11" type="primary">argS</name>
    <name evidence="15" type="ORF">UX70_C0001G0046</name>
</gene>
<dbReference type="EC" id="6.1.1.19" evidence="11"/>
<dbReference type="InterPro" id="IPR036695">
    <property type="entry name" value="Arg-tRNA-synth_N_sf"/>
</dbReference>